<evidence type="ECO:0000313" key="7">
    <source>
        <dbReference type="Proteomes" id="UP000230002"/>
    </source>
</evidence>
<dbReference type="AlphaFoldDB" id="A0A2G8S140"/>
<keyword evidence="5" id="KW-0489">Methyltransferase</keyword>
<feature type="transmembrane region" description="Helical" evidence="5">
    <location>
        <begin position="44"/>
        <end position="75"/>
    </location>
</feature>
<keyword evidence="3 5" id="KW-1133">Transmembrane helix</keyword>
<dbReference type="PANTHER" id="PTHR43847">
    <property type="entry name" value="BLL3993 PROTEIN"/>
    <property type="match status" value="1"/>
</dbReference>
<dbReference type="Pfam" id="PF04140">
    <property type="entry name" value="ICMT"/>
    <property type="match status" value="1"/>
</dbReference>
<keyword evidence="5" id="KW-0256">Endoplasmic reticulum</keyword>
<comment type="subcellular location">
    <subcellularLocation>
        <location evidence="5">Endoplasmic reticulum membrane</location>
        <topology evidence="5">Multi-pass membrane protein</topology>
    </subcellularLocation>
    <subcellularLocation>
        <location evidence="1">Membrane</location>
        <topology evidence="1">Multi-pass membrane protein</topology>
    </subcellularLocation>
</comment>
<dbReference type="EMBL" id="AYKW01000034">
    <property type="protein sequence ID" value="PIL27486.1"/>
    <property type="molecule type" value="Genomic_DNA"/>
</dbReference>
<feature type="transmembrane region" description="Helical" evidence="5">
    <location>
        <begin position="164"/>
        <end position="188"/>
    </location>
</feature>
<evidence type="ECO:0000256" key="5">
    <source>
        <dbReference type="RuleBase" id="RU362022"/>
    </source>
</evidence>
<keyword evidence="4 5" id="KW-0472">Membrane</keyword>
<name>A0A2G8S140_9APHY</name>
<proteinExistence type="inferred from homology"/>
<evidence type="ECO:0000256" key="1">
    <source>
        <dbReference type="ARBA" id="ARBA00004141"/>
    </source>
</evidence>
<keyword evidence="7" id="KW-1185">Reference proteome</keyword>
<dbReference type="GO" id="GO:0032259">
    <property type="term" value="P:methylation"/>
    <property type="evidence" value="ECO:0007669"/>
    <property type="project" value="UniProtKB-KW"/>
</dbReference>
<dbReference type="EC" id="2.1.1.100" evidence="5"/>
<reference evidence="6 7" key="1">
    <citation type="journal article" date="2015" name="Sci. Rep.">
        <title>Chromosome-level genome map provides insights into diverse defense mechanisms in the medicinal fungus Ganoderma sinense.</title>
        <authorList>
            <person name="Zhu Y."/>
            <person name="Xu J."/>
            <person name="Sun C."/>
            <person name="Zhou S."/>
            <person name="Xu H."/>
            <person name="Nelson D.R."/>
            <person name="Qian J."/>
            <person name="Song J."/>
            <person name="Luo H."/>
            <person name="Xiang L."/>
            <person name="Li Y."/>
            <person name="Xu Z."/>
            <person name="Ji A."/>
            <person name="Wang L."/>
            <person name="Lu S."/>
            <person name="Hayward A."/>
            <person name="Sun W."/>
            <person name="Li X."/>
            <person name="Schwartz D.C."/>
            <person name="Wang Y."/>
            <person name="Chen S."/>
        </authorList>
    </citation>
    <scope>NUCLEOTIDE SEQUENCE [LARGE SCALE GENOMIC DNA]</scope>
    <source>
        <strain evidence="6 7">ZZ0214-1</strain>
    </source>
</reference>
<dbReference type="InterPro" id="IPR052527">
    <property type="entry name" value="Metal_cation-efflux_comp"/>
</dbReference>
<evidence type="ECO:0000256" key="4">
    <source>
        <dbReference type="ARBA" id="ARBA00023136"/>
    </source>
</evidence>
<comment type="catalytic activity">
    <reaction evidence="5">
        <text>[protein]-C-terminal S-[(2E,6E)-farnesyl]-L-cysteine + S-adenosyl-L-methionine = [protein]-C-terminal S-[(2E,6E)-farnesyl]-L-cysteine methyl ester + S-adenosyl-L-homocysteine</text>
        <dbReference type="Rhea" id="RHEA:21672"/>
        <dbReference type="Rhea" id="RHEA-COMP:12125"/>
        <dbReference type="Rhea" id="RHEA-COMP:12126"/>
        <dbReference type="ChEBI" id="CHEBI:57856"/>
        <dbReference type="ChEBI" id="CHEBI:59789"/>
        <dbReference type="ChEBI" id="CHEBI:90510"/>
        <dbReference type="ChEBI" id="CHEBI:90511"/>
        <dbReference type="EC" id="2.1.1.100"/>
    </reaction>
</comment>
<keyword evidence="5" id="KW-0808">Transferase</keyword>
<organism evidence="6 7">
    <name type="scientific">Ganoderma sinense ZZ0214-1</name>
    <dbReference type="NCBI Taxonomy" id="1077348"/>
    <lineage>
        <taxon>Eukaryota</taxon>
        <taxon>Fungi</taxon>
        <taxon>Dikarya</taxon>
        <taxon>Basidiomycota</taxon>
        <taxon>Agaricomycotina</taxon>
        <taxon>Agaricomycetes</taxon>
        <taxon>Polyporales</taxon>
        <taxon>Polyporaceae</taxon>
        <taxon>Ganoderma</taxon>
    </lineage>
</organism>
<evidence type="ECO:0000313" key="6">
    <source>
        <dbReference type="EMBL" id="PIL27486.1"/>
    </source>
</evidence>
<feature type="transmembrane region" description="Helical" evidence="5">
    <location>
        <begin position="194"/>
        <end position="214"/>
    </location>
</feature>
<evidence type="ECO:0000256" key="2">
    <source>
        <dbReference type="ARBA" id="ARBA00022692"/>
    </source>
</evidence>
<dbReference type="PANTHER" id="PTHR43847:SF1">
    <property type="entry name" value="BLL3993 PROTEIN"/>
    <property type="match status" value="1"/>
</dbReference>
<dbReference type="GO" id="GO:0005789">
    <property type="term" value="C:endoplasmic reticulum membrane"/>
    <property type="evidence" value="ECO:0007669"/>
    <property type="project" value="UniProtKB-SubCell"/>
</dbReference>
<accession>A0A2G8S140</accession>
<sequence>MSALANPLVKVPLLLLTAYLNYEIWNFPTTPSPANRKRQENKDLITRIVILNALSTKLTMVAICGFCFAEASVILGQSSYSESLPLLARLTPLFAPNRNSAAAPLPVYLSAHSLGAFLLIAAGGAFRLWAMRTLGKFFVMEVSLQKDHHLATRGPYALVRHPSYAGYALIVAGDALFLLGDGSYLSALGLWENTVWAALACAVAGRSLFVATVLMPRRAGREDAVLREEFGGEWEAWAERTPYKLMPYVF</sequence>
<evidence type="ECO:0000256" key="3">
    <source>
        <dbReference type="ARBA" id="ARBA00022989"/>
    </source>
</evidence>
<comment type="caution">
    <text evidence="6">The sequence shown here is derived from an EMBL/GenBank/DDBJ whole genome shotgun (WGS) entry which is preliminary data.</text>
</comment>
<gene>
    <name evidence="6" type="ORF">GSI_10636</name>
</gene>
<dbReference type="InterPro" id="IPR007269">
    <property type="entry name" value="ICMT_MeTrfase"/>
</dbReference>
<dbReference type="GO" id="GO:0004671">
    <property type="term" value="F:protein C-terminal S-isoprenylcysteine carboxyl O-methyltransferase activity"/>
    <property type="evidence" value="ECO:0007669"/>
    <property type="project" value="UniProtKB-EC"/>
</dbReference>
<feature type="transmembrane region" description="Helical" evidence="5">
    <location>
        <begin position="107"/>
        <end position="130"/>
    </location>
</feature>
<dbReference type="Proteomes" id="UP000230002">
    <property type="component" value="Unassembled WGS sequence"/>
</dbReference>
<protein>
    <recommendedName>
        <fullName evidence="5">Protein-S-isoprenylcysteine O-methyltransferase</fullName>
        <ecNumber evidence="5">2.1.1.100</ecNumber>
    </recommendedName>
</protein>
<keyword evidence="5" id="KW-0949">S-adenosyl-L-methionine</keyword>
<dbReference type="Gene3D" id="1.20.120.1630">
    <property type="match status" value="1"/>
</dbReference>
<keyword evidence="2 5" id="KW-0812">Transmembrane</keyword>
<dbReference type="OrthoDB" id="422086at2759"/>
<dbReference type="STRING" id="1077348.A0A2G8S140"/>
<comment type="similarity">
    <text evidence="5">Belongs to the class VI-like SAM-binding methyltransferase superfamily. Isoprenylcysteine carboxyl methyltransferase family.</text>
</comment>